<gene>
    <name evidence="1" type="ORF">FNV43_RR03980</name>
</gene>
<dbReference type="Proteomes" id="UP000796880">
    <property type="component" value="Unassembled WGS sequence"/>
</dbReference>
<dbReference type="EMBL" id="VOIH02000002">
    <property type="protein sequence ID" value="KAF3453540.1"/>
    <property type="molecule type" value="Genomic_DNA"/>
</dbReference>
<dbReference type="AlphaFoldDB" id="A0A8K0HKV4"/>
<organism evidence="1 2">
    <name type="scientific">Rhamnella rubrinervis</name>
    <dbReference type="NCBI Taxonomy" id="2594499"/>
    <lineage>
        <taxon>Eukaryota</taxon>
        <taxon>Viridiplantae</taxon>
        <taxon>Streptophyta</taxon>
        <taxon>Embryophyta</taxon>
        <taxon>Tracheophyta</taxon>
        <taxon>Spermatophyta</taxon>
        <taxon>Magnoliopsida</taxon>
        <taxon>eudicotyledons</taxon>
        <taxon>Gunneridae</taxon>
        <taxon>Pentapetalae</taxon>
        <taxon>rosids</taxon>
        <taxon>fabids</taxon>
        <taxon>Rosales</taxon>
        <taxon>Rhamnaceae</taxon>
        <taxon>rhamnoid group</taxon>
        <taxon>Rhamneae</taxon>
        <taxon>Rhamnella</taxon>
    </lineage>
</organism>
<evidence type="ECO:0000313" key="1">
    <source>
        <dbReference type="EMBL" id="KAF3453540.1"/>
    </source>
</evidence>
<dbReference type="InterPro" id="IPR029070">
    <property type="entry name" value="Chitinase_insertion_sf"/>
</dbReference>
<proteinExistence type="predicted"/>
<dbReference type="OrthoDB" id="73875at2759"/>
<protein>
    <submittedName>
        <fullName evidence="1">Uncharacterized protein</fullName>
    </submittedName>
</protein>
<dbReference type="SUPFAM" id="SSF51445">
    <property type="entry name" value="(Trans)glycosidases"/>
    <property type="match status" value="1"/>
</dbReference>
<name>A0A8K0HKV4_9ROSA</name>
<keyword evidence="2" id="KW-1185">Reference proteome</keyword>
<evidence type="ECO:0000313" key="2">
    <source>
        <dbReference type="Proteomes" id="UP000796880"/>
    </source>
</evidence>
<sequence length="93" mass="10557">MTYDHYSPGWLLKSMASGQIKGNSGIRDWIQSDLSSKKIVLGLPFYCYVWRLMNANNHGLFALAATLGDGSIGYRQIRDLIWHNVTTAVHKRM</sequence>
<reference evidence="1" key="1">
    <citation type="submission" date="2020-03" db="EMBL/GenBank/DDBJ databases">
        <title>A high-quality chromosome-level genome assembly of a woody plant with both climbing and erect habits, Rhamnella rubrinervis.</title>
        <authorList>
            <person name="Lu Z."/>
            <person name="Yang Y."/>
            <person name="Zhu X."/>
            <person name="Sun Y."/>
        </authorList>
    </citation>
    <scope>NUCLEOTIDE SEQUENCE</scope>
    <source>
        <strain evidence="1">BYM</strain>
        <tissue evidence="1">Leaf</tissue>
    </source>
</reference>
<dbReference type="Gene3D" id="3.20.20.80">
    <property type="entry name" value="Glycosidases"/>
    <property type="match status" value="1"/>
</dbReference>
<dbReference type="InterPro" id="IPR017853">
    <property type="entry name" value="GH"/>
</dbReference>
<accession>A0A8K0HKV4</accession>
<comment type="caution">
    <text evidence="1">The sequence shown here is derived from an EMBL/GenBank/DDBJ whole genome shotgun (WGS) entry which is preliminary data.</text>
</comment>
<dbReference type="Gene3D" id="3.10.50.10">
    <property type="match status" value="1"/>
</dbReference>